<comment type="caution">
    <text evidence="1">The sequence shown here is derived from an EMBL/GenBank/DDBJ whole genome shotgun (WGS) entry which is preliminary data.</text>
</comment>
<organism evidence="1 2">
    <name type="scientific">Naganishia vaughanmartiniae</name>
    <dbReference type="NCBI Taxonomy" id="1424756"/>
    <lineage>
        <taxon>Eukaryota</taxon>
        <taxon>Fungi</taxon>
        <taxon>Dikarya</taxon>
        <taxon>Basidiomycota</taxon>
        <taxon>Agaricomycotina</taxon>
        <taxon>Tremellomycetes</taxon>
        <taxon>Filobasidiales</taxon>
        <taxon>Filobasidiaceae</taxon>
        <taxon>Naganishia</taxon>
    </lineage>
</organism>
<sequence>MIPSRLAWLVLPLVAQALSPVPRITSKPDNLISVSDPYRHIRPVCIADLNPSSCERIPIPPRNIPETACARSDSQSDSSCIASAIAKTEATLEEKLQDLKESLAQDGVMPDDFLTFEKWKAGQFEVLKDAGAGEDREQNREADTVDKPLENDASTLSIPVVESKAIKAPIEESKDIHLPIRNNTKTKAEPTAQQKSTPHSPHRYNYASPDCSARIQSASPQSQHASSVLHKSKDRYMLTPCSAKEHWVIIELCDDIRIEAIEIGMFEFFSGIVKEVKLSIGGADDASDESQDEDISAWQEVGSFVGKSVRGTQTFTLDHPTSFQRFIRLDFPSHYGNEYYCPVSSIKVYGMNQMEAFKWESRRQKEAEMVRKRLEENAKRAQETVTIAGTVLPAISELASSSFVPEATKSASPLGEAVTETPAAASEHIAVPTPLTSISDVSSRHTPAQTSAGGVSSDSGSPLATGCSPIPEMSQHPTDPGKELSSSIVRNAQVPTSTGFSNLSAPGRSMDLASETSPISSSSVVTTAILPNTPKYSASTPGASRQEGRADSSESIYAYIIRRLNDLEGNSTLGMMYMEEQTKATRSILQRLETHLADWKAKISSSQQQAIIQERSAFDKKLDDLLHKAEQRETLLERETRSLRSHIRQLREQFIPGMQAERVCHHIAKFHLGDLRPQSYKNSASKTRLRASSITSMTNM</sequence>
<name>A0ACC2X491_9TREE</name>
<reference evidence="1" key="1">
    <citation type="submission" date="2023-04" db="EMBL/GenBank/DDBJ databases">
        <title>Draft Genome sequencing of Naganishia species isolated from polar environments using Oxford Nanopore Technology.</title>
        <authorList>
            <person name="Leo P."/>
            <person name="Venkateswaran K."/>
        </authorList>
    </citation>
    <scope>NUCLEOTIDE SEQUENCE</scope>
    <source>
        <strain evidence="1">MNA-CCFEE 5425</strain>
    </source>
</reference>
<keyword evidence="2" id="KW-1185">Reference proteome</keyword>
<accession>A0ACC2X491</accession>
<protein>
    <submittedName>
        <fullName evidence="1">Uncharacterized protein</fullName>
    </submittedName>
</protein>
<dbReference type="Proteomes" id="UP001243375">
    <property type="component" value="Unassembled WGS sequence"/>
</dbReference>
<gene>
    <name evidence="1" type="ORF">QFC22_003922</name>
</gene>
<evidence type="ECO:0000313" key="1">
    <source>
        <dbReference type="EMBL" id="KAJ9118702.1"/>
    </source>
</evidence>
<proteinExistence type="predicted"/>
<dbReference type="EMBL" id="JASBWU010000010">
    <property type="protein sequence ID" value="KAJ9118702.1"/>
    <property type="molecule type" value="Genomic_DNA"/>
</dbReference>
<evidence type="ECO:0000313" key="2">
    <source>
        <dbReference type="Proteomes" id="UP001243375"/>
    </source>
</evidence>